<keyword evidence="11 13" id="KW-0234">DNA repair</keyword>
<dbReference type="Gene3D" id="3.30.420.10">
    <property type="entry name" value="Ribonuclease H-like superfamily/Ribonuclease H"/>
    <property type="match status" value="1"/>
</dbReference>
<comment type="subcellular location">
    <subcellularLocation>
        <location evidence="13">Cytoplasm</location>
    </subcellularLocation>
</comment>
<keyword evidence="7 13" id="KW-0378">Hydrolase</keyword>
<evidence type="ECO:0000256" key="13">
    <source>
        <dbReference type="HAMAP-Rule" id="MF_00034"/>
    </source>
</evidence>
<keyword evidence="3 13" id="KW-0540">Nuclease</keyword>
<evidence type="ECO:0000256" key="1">
    <source>
        <dbReference type="ARBA" id="ARBA00009518"/>
    </source>
</evidence>
<reference evidence="15 16" key="1">
    <citation type="submission" date="2018-01" db="EMBL/GenBank/DDBJ databases">
        <title>Complete genome sequence of Bacteriovorax stolpii DSM12778.</title>
        <authorList>
            <person name="Tang B."/>
            <person name="Chang J."/>
        </authorList>
    </citation>
    <scope>NUCLEOTIDE SEQUENCE [LARGE SCALE GENOMIC DNA]</scope>
    <source>
        <strain evidence="15 16">DSM 12778</strain>
    </source>
</reference>
<evidence type="ECO:0000256" key="11">
    <source>
        <dbReference type="ARBA" id="ARBA00023204"/>
    </source>
</evidence>
<keyword evidence="10 13" id="KW-0233">DNA recombination</keyword>
<keyword evidence="2 13" id="KW-0963">Cytoplasm</keyword>
<dbReference type="EC" id="3.1.21.10" evidence="13 14"/>
<proteinExistence type="inferred from homology"/>
<comment type="cofactor">
    <cofactor evidence="13">
        <name>Mg(2+)</name>
        <dbReference type="ChEBI" id="CHEBI:18420"/>
    </cofactor>
    <text evidence="13">Binds 2 Mg(2+) ion per subunit.</text>
</comment>
<dbReference type="GO" id="GO:0006310">
    <property type="term" value="P:DNA recombination"/>
    <property type="evidence" value="ECO:0007669"/>
    <property type="project" value="UniProtKB-UniRule"/>
</dbReference>
<feature type="active site" evidence="13">
    <location>
        <position position="67"/>
    </location>
</feature>
<feature type="active site" evidence="13">
    <location>
        <position position="140"/>
    </location>
</feature>
<dbReference type="OrthoDB" id="9805499at2"/>
<gene>
    <name evidence="13 15" type="primary">ruvC</name>
    <name evidence="15" type="ORF">C0V70_18270</name>
</gene>
<dbReference type="GO" id="GO:0006281">
    <property type="term" value="P:DNA repair"/>
    <property type="evidence" value="ECO:0007669"/>
    <property type="project" value="UniProtKB-UniRule"/>
</dbReference>
<dbReference type="EMBL" id="CP025704">
    <property type="protein sequence ID" value="AUO00015.1"/>
    <property type="molecule type" value="Genomic_DNA"/>
</dbReference>
<dbReference type="Proteomes" id="UP000235584">
    <property type="component" value="Chromosome"/>
</dbReference>
<evidence type="ECO:0000256" key="6">
    <source>
        <dbReference type="ARBA" id="ARBA00022763"/>
    </source>
</evidence>
<evidence type="ECO:0000256" key="9">
    <source>
        <dbReference type="ARBA" id="ARBA00023125"/>
    </source>
</evidence>
<dbReference type="PRINTS" id="PR00696">
    <property type="entry name" value="RSOLVASERUVC"/>
</dbReference>
<dbReference type="GO" id="GO:0005737">
    <property type="term" value="C:cytoplasm"/>
    <property type="evidence" value="ECO:0007669"/>
    <property type="project" value="UniProtKB-SubCell"/>
</dbReference>
<evidence type="ECO:0000256" key="10">
    <source>
        <dbReference type="ARBA" id="ARBA00023172"/>
    </source>
</evidence>
<name>A0A2K9NZA0_BACTC</name>
<dbReference type="AlphaFoldDB" id="A0A2K9NZA0"/>
<organism evidence="15 16">
    <name type="scientific">Bacteriovorax stolpii</name>
    <name type="common">Bdellovibrio stolpii</name>
    <dbReference type="NCBI Taxonomy" id="960"/>
    <lineage>
        <taxon>Bacteria</taxon>
        <taxon>Pseudomonadati</taxon>
        <taxon>Bdellovibrionota</taxon>
        <taxon>Bacteriovoracia</taxon>
        <taxon>Bacteriovoracales</taxon>
        <taxon>Bacteriovoracaceae</taxon>
        <taxon>Bacteriovorax</taxon>
    </lineage>
</organism>
<dbReference type="GO" id="GO:0048476">
    <property type="term" value="C:Holliday junction resolvase complex"/>
    <property type="evidence" value="ECO:0007669"/>
    <property type="project" value="UniProtKB-UniRule"/>
</dbReference>
<dbReference type="RefSeq" id="WP_102245302.1">
    <property type="nucleotide sequence ID" value="NZ_CP025704.1"/>
</dbReference>
<dbReference type="FunFam" id="3.30.420.10:FF:000002">
    <property type="entry name" value="Crossover junction endodeoxyribonuclease RuvC"/>
    <property type="match status" value="1"/>
</dbReference>
<dbReference type="PANTHER" id="PTHR30194:SF3">
    <property type="entry name" value="CROSSOVER JUNCTION ENDODEOXYRIBONUCLEASE RUVC"/>
    <property type="match status" value="1"/>
</dbReference>
<dbReference type="InterPro" id="IPR020563">
    <property type="entry name" value="X-over_junc_endoDNase_Mg_BS"/>
</dbReference>
<dbReference type="KEGG" id="bsto:C0V70_18270"/>
<evidence type="ECO:0000256" key="8">
    <source>
        <dbReference type="ARBA" id="ARBA00022842"/>
    </source>
</evidence>
<evidence type="ECO:0000256" key="4">
    <source>
        <dbReference type="ARBA" id="ARBA00022723"/>
    </source>
</evidence>
<dbReference type="CDD" id="cd16962">
    <property type="entry name" value="RuvC"/>
    <property type="match status" value="1"/>
</dbReference>
<dbReference type="GO" id="GO:0008821">
    <property type="term" value="F:crossover junction DNA endonuclease activity"/>
    <property type="evidence" value="ECO:0007669"/>
    <property type="project" value="UniProtKB-UniRule"/>
</dbReference>
<sequence>MIILGIDPGSRKAGYALIDVQGKKISYIASGVLKYDHVDEFIDRLGMIYQTCDELMTKYQPDEVSVEALIYVKSVEALSKLAQARGAMVAAFSRTRKGKIFEYAPNTVKSSVTGHGHADKDAVDKAMNMMFGKMTFKTSDESDALAIAVCHALNRNMKMKLMGKSL</sequence>
<dbReference type="InterPro" id="IPR012337">
    <property type="entry name" value="RNaseH-like_sf"/>
</dbReference>
<evidence type="ECO:0000256" key="14">
    <source>
        <dbReference type="NCBIfam" id="TIGR00228"/>
    </source>
</evidence>
<feature type="binding site" evidence="13">
    <location>
        <position position="7"/>
    </location>
    <ligand>
        <name>Mg(2+)</name>
        <dbReference type="ChEBI" id="CHEBI:18420"/>
        <label>1</label>
    </ligand>
</feature>
<evidence type="ECO:0000313" key="16">
    <source>
        <dbReference type="Proteomes" id="UP000235584"/>
    </source>
</evidence>
<keyword evidence="9 13" id="KW-0238">DNA-binding</keyword>
<dbReference type="PROSITE" id="PS01321">
    <property type="entry name" value="RUVC"/>
    <property type="match status" value="1"/>
</dbReference>
<dbReference type="SUPFAM" id="SSF53098">
    <property type="entry name" value="Ribonuclease H-like"/>
    <property type="match status" value="1"/>
</dbReference>
<comment type="function">
    <text evidence="13">The RuvA-RuvB-RuvC complex processes Holliday junction (HJ) DNA during genetic recombination and DNA repair. Endonuclease that resolves HJ intermediates. Cleaves cruciform DNA by making single-stranded nicks across the HJ at symmetrical positions within the homologous arms, yielding a 5'-phosphate and a 3'-hydroxyl group; requires a central core of homology in the junction. The consensus cleavage sequence is 5'-(A/T)TT(C/G)-3'. Cleavage occurs on the 3'-side of the TT dinucleotide at the point of strand exchange. HJ branch migration catalyzed by RuvA-RuvB allows RuvC to scan DNA until it finds its consensus sequence, where it cleaves and resolves the cruciform DNA.</text>
</comment>
<comment type="similarity">
    <text evidence="1 13">Belongs to the RuvC family.</text>
</comment>
<dbReference type="GO" id="GO:0003677">
    <property type="term" value="F:DNA binding"/>
    <property type="evidence" value="ECO:0007669"/>
    <property type="project" value="UniProtKB-KW"/>
</dbReference>
<evidence type="ECO:0000256" key="12">
    <source>
        <dbReference type="ARBA" id="ARBA00029354"/>
    </source>
</evidence>
<keyword evidence="6 13" id="KW-0227">DNA damage</keyword>
<evidence type="ECO:0000256" key="5">
    <source>
        <dbReference type="ARBA" id="ARBA00022759"/>
    </source>
</evidence>
<evidence type="ECO:0000256" key="7">
    <source>
        <dbReference type="ARBA" id="ARBA00022801"/>
    </source>
</evidence>
<feature type="binding site" evidence="13">
    <location>
        <position position="140"/>
    </location>
    <ligand>
        <name>Mg(2+)</name>
        <dbReference type="ChEBI" id="CHEBI:18420"/>
        <label>1</label>
    </ligand>
</feature>
<dbReference type="NCBIfam" id="TIGR00228">
    <property type="entry name" value="ruvC"/>
    <property type="match status" value="1"/>
</dbReference>
<evidence type="ECO:0000313" key="15">
    <source>
        <dbReference type="EMBL" id="AUO00015.1"/>
    </source>
</evidence>
<comment type="subunit">
    <text evidence="13">Homodimer which binds Holliday junction (HJ) DNA. The HJ becomes 2-fold symmetrical on binding to RuvC with unstacked arms; it has a different conformation from HJ DNA in complex with RuvA. In the full resolvosome a probable DNA-RuvA(4)-RuvB(12)-RuvC(2) complex forms which resolves the HJ.</text>
</comment>
<keyword evidence="16" id="KW-1185">Reference proteome</keyword>
<keyword evidence="8 13" id="KW-0460">Magnesium</keyword>
<evidence type="ECO:0000256" key="2">
    <source>
        <dbReference type="ARBA" id="ARBA00022490"/>
    </source>
</evidence>
<evidence type="ECO:0000256" key="3">
    <source>
        <dbReference type="ARBA" id="ARBA00022722"/>
    </source>
</evidence>
<accession>A0A2K9NZA0</accession>
<protein>
    <recommendedName>
        <fullName evidence="13 14">Crossover junction endodeoxyribonuclease RuvC</fullName>
        <ecNumber evidence="13 14">3.1.21.10</ecNumber>
    </recommendedName>
    <alternativeName>
        <fullName evidence="13">Holliday junction nuclease RuvC</fullName>
    </alternativeName>
    <alternativeName>
        <fullName evidence="13">Holliday junction resolvase RuvC</fullName>
    </alternativeName>
</protein>
<dbReference type="InterPro" id="IPR036397">
    <property type="entry name" value="RNaseH_sf"/>
</dbReference>
<feature type="binding site" evidence="13">
    <location>
        <position position="67"/>
    </location>
    <ligand>
        <name>Mg(2+)</name>
        <dbReference type="ChEBI" id="CHEBI:18420"/>
        <label>2</label>
    </ligand>
</feature>
<comment type="catalytic activity">
    <reaction evidence="12 13">
        <text>Endonucleolytic cleavage at a junction such as a reciprocal single-stranded crossover between two homologous DNA duplexes (Holliday junction).</text>
        <dbReference type="EC" id="3.1.21.10"/>
    </reaction>
</comment>
<keyword evidence="5 13" id="KW-0255">Endonuclease</keyword>
<feature type="active site" evidence="13">
    <location>
        <position position="7"/>
    </location>
</feature>
<dbReference type="HAMAP" id="MF_00034">
    <property type="entry name" value="RuvC"/>
    <property type="match status" value="1"/>
</dbReference>
<dbReference type="InterPro" id="IPR002176">
    <property type="entry name" value="X-over_junc_endoDNase_RuvC"/>
</dbReference>
<dbReference type="Pfam" id="PF02075">
    <property type="entry name" value="RuvC"/>
    <property type="match status" value="1"/>
</dbReference>
<dbReference type="PANTHER" id="PTHR30194">
    <property type="entry name" value="CROSSOVER JUNCTION ENDODEOXYRIBONUCLEASE RUVC"/>
    <property type="match status" value="1"/>
</dbReference>
<keyword evidence="4 13" id="KW-0479">Metal-binding</keyword>
<dbReference type="GO" id="GO:0000287">
    <property type="term" value="F:magnesium ion binding"/>
    <property type="evidence" value="ECO:0007669"/>
    <property type="project" value="UniProtKB-UniRule"/>
</dbReference>